<organism evidence="2 3">
    <name type="scientific">Corynebacterium humireducens NBRC 106098 = DSM 45392</name>
    <dbReference type="NCBI Taxonomy" id="1223515"/>
    <lineage>
        <taxon>Bacteria</taxon>
        <taxon>Bacillati</taxon>
        <taxon>Actinomycetota</taxon>
        <taxon>Actinomycetes</taxon>
        <taxon>Mycobacteriales</taxon>
        <taxon>Corynebacteriaceae</taxon>
        <taxon>Corynebacterium</taxon>
    </lineage>
</organism>
<gene>
    <name evidence="2" type="ORF">B842_12525</name>
</gene>
<dbReference type="EMBL" id="CP005286">
    <property type="protein sequence ID" value="AJE34350.1"/>
    <property type="molecule type" value="Genomic_DNA"/>
</dbReference>
<dbReference type="KEGG" id="chm:B842_12525"/>
<keyword evidence="1" id="KW-0472">Membrane</keyword>
<name>A0A0B5D5S3_9CORY</name>
<proteinExistence type="predicted"/>
<reference evidence="2 3" key="1">
    <citation type="submission" date="2013-04" db="EMBL/GenBank/DDBJ databases">
        <title>Complete genome sequence of Corynebacterium humireducens DSM 45392(T), isolated from a wastewater-fed microbial fuel cell.</title>
        <authorList>
            <person name="Ruckert C."/>
            <person name="Albersmeier A."/>
            <person name="Kalinowski J."/>
        </authorList>
    </citation>
    <scope>NUCLEOTIDE SEQUENCE [LARGE SCALE GENOMIC DNA]</scope>
    <source>
        <strain evidence="3">MFC-5</strain>
    </source>
</reference>
<evidence type="ECO:0008006" key="4">
    <source>
        <dbReference type="Google" id="ProtNLM"/>
    </source>
</evidence>
<dbReference type="Pfam" id="PF14808">
    <property type="entry name" value="TMEM164"/>
    <property type="match status" value="2"/>
</dbReference>
<keyword evidence="3" id="KW-1185">Reference proteome</keyword>
<evidence type="ECO:0000313" key="3">
    <source>
        <dbReference type="Proteomes" id="UP000031524"/>
    </source>
</evidence>
<evidence type="ECO:0000256" key="1">
    <source>
        <dbReference type="SAM" id="Phobius"/>
    </source>
</evidence>
<feature type="transmembrane region" description="Helical" evidence="1">
    <location>
        <begin position="150"/>
        <end position="173"/>
    </location>
</feature>
<keyword evidence="1" id="KW-0812">Transmembrane</keyword>
<dbReference type="STRING" id="1223515.B842_12525"/>
<evidence type="ECO:0000313" key="2">
    <source>
        <dbReference type="EMBL" id="AJE34350.1"/>
    </source>
</evidence>
<dbReference type="OrthoDB" id="9813172at2"/>
<dbReference type="Proteomes" id="UP000031524">
    <property type="component" value="Chromosome"/>
</dbReference>
<accession>A0A0B5D5S3</accession>
<dbReference type="AlphaFoldDB" id="A0A0B5D5S3"/>
<feature type="transmembrane region" description="Helical" evidence="1">
    <location>
        <begin position="12"/>
        <end position="29"/>
    </location>
</feature>
<dbReference type="HOGENOM" id="CLU_088526_0_0_11"/>
<dbReference type="RefSeq" id="WP_040087074.1">
    <property type="nucleotide sequence ID" value="NZ_BCSU01000010.1"/>
</dbReference>
<keyword evidence="1" id="KW-1133">Transmembrane helix</keyword>
<sequence>MGYMQPYGPEHWVALLVIAVATPVLVRAARRGSDHWITVAGWLLLAVSVAWALWDMRPSVFDLRRSLPLHLSDLARLTASLALVTRQARWIAPTYYWGLTLNVQSIVTPDLGWAAVAMLVNVATGSNYGYLNGTPPGPSLLDVMGPWPRYLFVGAGLLVGGWAAALTWPWVVLRKRRSG</sequence>
<protein>
    <recommendedName>
        <fullName evidence="4">Integral membrane protein</fullName>
    </recommendedName>
</protein>
<feature type="transmembrane region" description="Helical" evidence="1">
    <location>
        <begin position="36"/>
        <end position="54"/>
    </location>
</feature>